<comment type="caution">
    <text evidence="2">The sequence shown here is derived from an EMBL/GenBank/DDBJ whole genome shotgun (WGS) entry which is preliminary data.</text>
</comment>
<dbReference type="AlphaFoldDB" id="A0A4Q8QHS8"/>
<dbReference type="Pfam" id="PF12705">
    <property type="entry name" value="PDDEXK_1"/>
    <property type="match status" value="1"/>
</dbReference>
<name>A0A4Q8QHS8_9FLAO</name>
<dbReference type="EMBL" id="SGIU01000002">
    <property type="protein sequence ID" value="TAI48213.1"/>
    <property type="molecule type" value="Genomic_DNA"/>
</dbReference>
<keyword evidence="3" id="KW-1185">Reference proteome</keyword>
<dbReference type="InterPro" id="IPR038726">
    <property type="entry name" value="PDDEXK_AddAB-type"/>
</dbReference>
<evidence type="ECO:0000313" key="2">
    <source>
        <dbReference type="EMBL" id="TAI48213.1"/>
    </source>
</evidence>
<dbReference type="InterPro" id="IPR011335">
    <property type="entry name" value="Restrct_endonuc-II-like"/>
</dbReference>
<dbReference type="Proteomes" id="UP000291981">
    <property type="component" value="Unassembled WGS sequence"/>
</dbReference>
<protein>
    <submittedName>
        <fullName evidence="2">PD-(D/E)XK nuclease family protein</fullName>
    </submittedName>
</protein>
<dbReference type="OrthoDB" id="9762792at2"/>
<dbReference type="InterPro" id="IPR011604">
    <property type="entry name" value="PDDEXK-like_dom_sf"/>
</dbReference>
<dbReference type="SUPFAM" id="SSF52980">
    <property type="entry name" value="Restriction endonuclease-like"/>
    <property type="match status" value="1"/>
</dbReference>
<accession>A0A4Q8QHS8</accession>
<evidence type="ECO:0000259" key="1">
    <source>
        <dbReference type="Pfam" id="PF12705"/>
    </source>
</evidence>
<dbReference type="Gene3D" id="3.40.50.300">
    <property type="entry name" value="P-loop containing nucleotide triphosphate hydrolases"/>
    <property type="match status" value="1"/>
</dbReference>
<dbReference type="Gene3D" id="1.10.486.10">
    <property type="entry name" value="PCRA, domain 4"/>
    <property type="match status" value="1"/>
</dbReference>
<sequence length="909" mass="104372">MDQSFLEHVLDDLKENGYAIESCTYILPSKRSGFFLKQHLSKRLDRTVFAPRILSIEEFVEEIAGVKNTSSLELIIELYKAYLAVTPKEPDDFDSFLKWGQTLLQDFNEIDRYLIPPEDILNYLAAIKEIDHWSLKKDKTDLVKNYLSLWQGLHNLYEEYTSQLLDQNIGYQGLVYKKAAQNITKYTQNTINSTLVFVGFNALNTAESDIIQHLLGNCSCEIYWDMDTYFLEDSIHDAGLFIRNYLKDWPYYRSNKPKGLHSSFVLNKDIQITGVPKSIAQAKFVGNILEDLNKGNTLNIDKTALVLADETLLTPILHALPQAVPKVNITMGMALQNTLLYSFIQSYFELLESKSDRGWFHKSVLKFLSNPYCQKISASLDIDFVQEITSVVHAHNIIHITETQTSQYFNSEELFQALFPSEKYASALIVQHLHFLIDHLKSIFQKEKDALELEYLYRFHLVFNQLKNHLESVSFITDIKSLKSFFKALATSEQIDFIGEPLSGLQIMGMLESRNLDFETVILTSVNEGILPTGKSNNSFIPYDVKREYGLPTFKEKDAIYTYHFYRLIQRAKTVHLIYNTEPDVLEGGEKSRLISQLMTDETIAPFVTHTVASPRLVVVSEKPKQIAKTPRLLSDLENLARKGFSPTSLTNYIRNPLDFYKQNVLRLDDASMVEENIAANTFGTILHDTLHALYEPLIGKTLSEGDIKELKPKINGVVQSFFQKHLPGADVSRGRFLLVLRVVEKYIGSFLNLELQELKNHTIKILALEERYETILDVSELKFPIKIKGFIDRIDEYDGLVRIVDYKTGVTQASDVKFKEGEELFSNANKNKAFQLMCYSYLYSKNQSQQSLKAGIYAIKNLKNGFLNLTQNRLTIIDQQALLDFEMRLKQLILEIFNPDIPLIEKEV</sequence>
<dbReference type="Gene3D" id="3.90.320.10">
    <property type="match status" value="1"/>
</dbReference>
<gene>
    <name evidence="2" type="ORF">EW142_13630</name>
</gene>
<proteinExistence type="predicted"/>
<feature type="domain" description="PD-(D/E)XK endonuclease-like" evidence="1">
    <location>
        <begin position="645"/>
        <end position="905"/>
    </location>
</feature>
<evidence type="ECO:0000313" key="3">
    <source>
        <dbReference type="Proteomes" id="UP000291981"/>
    </source>
</evidence>
<dbReference type="InterPro" id="IPR027417">
    <property type="entry name" value="P-loop_NTPase"/>
</dbReference>
<organism evidence="2 3">
    <name type="scientific">Flagellimonas allohymeniacidonis</name>
    <dbReference type="NCBI Taxonomy" id="2517819"/>
    <lineage>
        <taxon>Bacteria</taxon>
        <taxon>Pseudomonadati</taxon>
        <taxon>Bacteroidota</taxon>
        <taxon>Flavobacteriia</taxon>
        <taxon>Flavobacteriales</taxon>
        <taxon>Flavobacteriaceae</taxon>
        <taxon>Flagellimonas</taxon>
    </lineage>
</organism>
<dbReference type="SUPFAM" id="SSF52540">
    <property type="entry name" value="P-loop containing nucleoside triphosphate hydrolases"/>
    <property type="match status" value="1"/>
</dbReference>
<reference evidence="2 3" key="1">
    <citation type="submission" date="2019-02" db="EMBL/GenBank/DDBJ databases">
        <title>Draft genome sequence of Muricauda sp. 176CP4-71.</title>
        <authorList>
            <person name="Park J.-S."/>
        </authorList>
    </citation>
    <scope>NUCLEOTIDE SEQUENCE [LARGE SCALE GENOMIC DNA]</scope>
    <source>
        <strain evidence="2 3">176CP4-71</strain>
    </source>
</reference>